<keyword evidence="3" id="KW-1185">Reference proteome</keyword>
<comment type="caution">
    <text evidence="2">The sequence shown here is derived from an EMBL/GenBank/DDBJ whole genome shotgun (WGS) entry which is preliminary data.</text>
</comment>
<reference evidence="2 3" key="1">
    <citation type="journal article" date="2019" name="Genome Biol. Evol.">
        <title>Insights into the evolution of the New World diploid cottons (Gossypium, subgenus Houzingenia) based on genome sequencing.</title>
        <authorList>
            <person name="Grover C.E."/>
            <person name="Arick M.A. 2nd"/>
            <person name="Thrash A."/>
            <person name="Conover J.L."/>
            <person name="Sanders W.S."/>
            <person name="Peterson D.G."/>
            <person name="Frelichowski J.E."/>
            <person name="Scheffler J.A."/>
            <person name="Scheffler B.E."/>
            <person name="Wendel J.F."/>
        </authorList>
    </citation>
    <scope>NUCLEOTIDE SEQUENCE [LARGE SCALE GENOMIC DNA]</scope>
    <source>
        <strain evidence="2">157</strain>
        <tissue evidence="2">Leaf</tissue>
    </source>
</reference>
<dbReference type="AlphaFoldDB" id="A0A7J8MN35"/>
<dbReference type="EMBL" id="JABEZX010000009">
    <property type="protein sequence ID" value="MBA0566043.1"/>
    <property type="molecule type" value="Genomic_DNA"/>
</dbReference>
<evidence type="ECO:0000313" key="3">
    <source>
        <dbReference type="Proteomes" id="UP000593572"/>
    </source>
</evidence>
<feature type="compositionally biased region" description="Basic and acidic residues" evidence="1">
    <location>
        <begin position="19"/>
        <end position="29"/>
    </location>
</feature>
<sequence>MSTSNNNEDDGASPTDGRTGGDDKEKFDFEEGDFTRTIVNRIPAIDFSDRSIPHGSTVVTGFYSTPTFPNGRCDLDLATRSTWLSVQRKKSGGDRGNDR</sequence>
<organism evidence="2 3">
    <name type="scientific">Gossypium lobatum</name>
    <dbReference type="NCBI Taxonomy" id="34289"/>
    <lineage>
        <taxon>Eukaryota</taxon>
        <taxon>Viridiplantae</taxon>
        <taxon>Streptophyta</taxon>
        <taxon>Embryophyta</taxon>
        <taxon>Tracheophyta</taxon>
        <taxon>Spermatophyta</taxon>
        <taxon>Magnoliopsida</taxon>
        <taxon>eudicotyledons</taxon>
        <taxon>Gunneridae</taxon>
        <taxon>Pentapetalae</taxon>
        <taxon>rosids</taxon>
        <taxon>malvids</taxon>
        <taxon>Malvales</taxon>
        <taxon>Malvaceae</taxon>
        <taxon>Malvoideae</taxon>
        <taxon>Gossypium</taxon>
    </lineage>
</organism>
<protein>
    <submittedName>
        <fullName evidence="2">Uncharacterized protein</fullName>
    </submittedName>
</protein>
<feature type="region of interest" description="Disordered" evidence="1">
    <location>
        <begin position="1"/>
        <end position="32"/>
    </location>
</feature>
<evidence type="ECO:0000313" key="2">
    <source>
        <dbReference type="EMBL" id="MBA0566043.1"/>
    </source>
</evidence>
<accession>A0A7J8MN35</accession>
<proteinExistence type="predicted"/>
<name>A0A7J8MN35_9ROSI</name>
<gene>
    <name evidence="2" type="ORF">Golob_010893</name>
</gene>
<evidence type="ECO:0000256" key="1">
    <source>
        <dbReference type="SAM" id="MobiDB-lite"/>
    </source>
</evidence>
<dbReference type="Proteomes" id="UP000593572">
    <property type="component" value="Unassembled WGS sequence"/>
</dbReference>